<sequence length="42" mass="4413">MGRFHLVSAPEASSAFLLSEAISSVGLFLLKSLNANLFGGLF</sequence>
<reference evidence="1" key="2">
    <citation type="journal article" date="2015" name="Data Brief">
        <title>Shoot transcriptome of the giant reed, Arundo donax.</title>
        <authorList>
            <person name="Barrero R.A."/>
            <person name="Guerrero F.D."/>
            <person name="Moolhuijzen P."/>
            <person name="Goolsby J.A."/>
            <person name="Tidwell J."/>
            <person name="Bellgard S.E."/>
            <person name="Bellgard M.I."/>
        </authorList>
    </citation>
    <scope>NUCLEOTIDE SEQUENCE</scope>
    <source>
        <tissue evidence="1">Shoot tissue taken approximately 20 cm above the soil surface</tissue>
    </source>
</reference>
<name>A0A0A9E970_ARUDO</name>
<dbReference type="AlphaFoldDB" id="A0A0A9E970"/>
<proteinExistence type="predicted"/>
<protein>
    <submittedName>
        <fullName evidence="1">Uncharacterized protein</fullName>
    </submittedName>
</protein>
<accession>A0A0A9E970</accession>
<reference evidence="1" key="1">
    <citation type="submission" date="2014-09" db="EMBL/GenBank/DDBJ databases">
        <authorList>
            <person name="Magalhaes I.L.F."/>
            <person name="Oliveira U."/>
            <person name="Santos F.R."/>
            <person name="Vidigal T.H.D.A."/>
            <person name="Brescovit A.D."/>
            <person name="Santos A.J."/>
        </authorList>
    </citation>
    <scope>NUCLEOTIDE SEQUENCE</scope>
    <source>
        <tissue evidence="1">Shoot tissue taken approximately 20 cm above the soil surface</tissue>
    </source>
</reference>
<organism evidence="1">
    <name type="scientific">Arundo donax</name>
    <name type="common">Giant reed</name>
    <name type="synonym">Donax arundinaceus</name>
    <dbReference type="NCBI Taxonomy" id="35708"/>
    <lineage>
        <taxon>Eukaryota</taxon>
        <taxon>Viridiplantae</taxon>
        <taxon>Streptophyta</taxon>
        <taxon>Embryophyta</taxon>
        <taxon>Tracheophyta</taxon>
        <taxon>Spermatophyta</taxon>
        <taxon>Magnoliopsida</taxon>
        <taxon>Liliopsida</taxon>
        <taxon>Poales</taxon>
        <taxon>Poaceae</taxon>
        <taxon>PACMAD clade</taxon>
        <taxon>Arundinoideae</taxon>
        <taxon>Arundineae</taxon>
        <taxon>Arundo</taxon>
    </lineage>
</organism>
<evidence type="ECO:0000313" key="1">
    <source>
        <dbReference type="EMBL" id="JAD97314.1"/>
    </source>
</evidence>
<dbReference type="EMBL" id="GBRH01200581">
    <property type="protein sequence ID" value="JAD97314.1"/>
    <property type="molecule type" value="Transcribed_RNA"/>
</dbReference>